<dbReference type="InterPro" id="IPR029025">
    <property type="entry name" value="T3SS_substrate_exporter_C"/>
</dbReference>
<comment type="function">
    <text evidence="5">Required for formation of the rod structure in the basal body of the flagellar apparatus. Together with FliI and FliH, may constitute the export apparatus of flagellin.</text>
</comment>
<dbReference type="PANTHER" id="PTHR30531">
    <property type="entry name" value="FLAGELLAR BIOSYNTHETIC PROTEIN FLHB"/>
    <property type="match status" value="1"/>
</dbReference>
<keyword evidence="7" id="KW-1133">Transmembrane helix</keyword>
<keyword evidence="8" id="KW-0969">Cilium</keyword>
<keyword evidence="8" id="KW-0282">Flagellum</keyword>
<keyword evidence="8" id="KW-0966">Cell projection</keyword>
<dbReference type="Gene3D" id="6.10.250.2080">
    <property type="match status" value="1"/>
</dbReference>
<name>A0A4D6XV78_9GAMM</name>
<feature type="transmembrane region" description="Helical" evidence="7">
    <location>
        <begin position="38"/>
        <end position="58"/>
    </location>
</feature>
<evidence type="ECO:0000256" key="1">
    <source>
        <dbReference type="ARBA" id="ARBA00010690"/>
    </source>
</evidence>
<keyword evidence="7" id="KW-0472">Membrane</keyword>
<dbReference type="EMBL" id="CP033012">
    <property type="protein sequence ID" value="QCI19317.1"/>
    <property type="molecule type" value="Genomic_DNA"/>
</dbReference>
<feature type="transmembrane region" description="Helical" evidence="7">
    <location>
        <begin position="195"/>
        <end position="223"/>
    </location>
</feature>
<keyword evidence="7" id="KW-0812">Transmembrane</keyword>
<evidence type="ECO:0000256" key="3">
    <source>
        <dbReference type="ARBA" id="ARBA00022795"/>
    </source>
</evidence>
<dbReference type="OrthoDB" id="9807950at2"/>
<dbReference type="AlphaFoldDB" id="A0A4D6XV78"/>
<feature type="compositionally biased region" description="Polar residues" evidence="6">
    <location>
        <begin position="1"/>
        <end position="14"/>
    </location>
</feature>
<organism evidence="8 9">
    <name type="scientific">Buchnera aphidicola</name>
    <name type="common">Anoecia oenotherae</name>
    <dbReference type="NCBI Taxonomy" id="1241833"/>
    <lineage>
        <taxon>Bacteria</taxon>
        <taxon>Pseudomonadati</taxon>
        <taxon>Pseudomonadota</taxon>
        <taxon>Gammaproteobacteria</taxon>
        <taxon>Enterobacterales</taxon>
        <taxon>Erwiniaceae</taxon>
        <taxon>Buchnera</taxon>
    </lineage>
</organism>
<feature type="transmembrane region" description="Helical" evidence="7">
    <location>
        <begin position="101"/>
        <end position="120"/>
    </location>
</feature>
<keyword evidence="4" id="KW-0813">Transport</keyword>
<dbReference type="SUPFAM" id="SSF160544">
    <property type="entry name" value="EscU C-terminal domain-like"/>
    <property type="match status" value="1"/>
</dbReference>
<evidence type="ECO:0000256" key="6">
    <source>
        <dbReference type="SAM" id="MobiDB-lite"/>
    </source>
</evidence>
<accession>A0A4D6XV78</accession>
<feature type="compositionally biased region" description="Basic and acidic residues" evidence="6">
    <location>
        <begin position="15"/>
        <end position="25"/>
    </location>
</feature>
<feature type="transmembrane region" description="Helical" evidence="7">
    <location>
        <begin position="158"/>
        <end position="175"/>
    </location>
</feature>
<evidence type="ECO:0000256" key="5">
    <source>
        <dbReference type="ARBA" id="ARBA00025078"/>
    </source>
</evidence>
<dbReference type="PANTHER" id="PTHR30531:SF12">
    <property type="entry name" value="FLAGELLAR BIOSYNTHETIC PROTEIN FLHB"/>
    <property type="match status" value="1"/>
</dbReference>
<keyword evidence="4" id="KW-1006">Bacterial flagellum protein export</keyword>
<keyword evidence="4" id="KW-0653">Protein transport</keyword>
<evidence type="ECO:0000256" key="7">
    <source>
        <dbReference type="SAM" id="Phobius"/>
    </source>
</evidence>
<keyword evidence="3" id="KW-1005">Bacterial flagellum biogenesis</keyword>
<dbReference type="GO" id="GO:0009306">
    <property type="term" value="P:protein secretion"/>
    <property type="evidence" value="ECO:0007669"/>
    <property type="project" value="InterPro"/>
</dbReference>
<sequence>MIQTDKANTLSYDGNENRTEHATEHRVKKALEKGNNSYSYELNSMLILSFYFFVLWFFRTEIINNLLNIVNKYLIFDHNIIYYEIDIFSSSIFLYKKIIKIILPLFLCVFFISYISPIIFSNSIIKFRSIKFKLNILNIFLGFKNIFSINTFIELLKIVLKVFFIIFFIMLYLFLNNINSQSFLCLSTYNPINAFIFSFTLIERCVILCMLSFLPVVILDFFWKKFLFFEKIKMSKEEVKEEYKEINGNPEIKARIRRAMKIAIRNKVASNVAKSDVIITNPLHYAIAIQYDEMTMEAPIVLSKGKGKLAFKIKNIAKKNKIPIFECAKLARSLYTSSEVGDCIPWMLYKILAEILAWVWKLKKWKKEGGVYPEKPVSSFII</sequence>
<gene>
    <name evidence="8" type="primary">flhB</name>
    <name evidence="8" type="ORF">D9V65_00955</name>
</gene>
<dbReference type="Gene3D" id="3.40.1690.10">
    <property type="entry name" value="secretion proteins EscU"/>
    <property type="match status" value="1"/>
</dbReference>
<dbReference type="Proteomes" id="UP000298677">
    <property type="component" value="Chromosome"/>
</dbReference>
<feature type="transmembrane region" description="Helical" evidence="7">
    <location>
        <begin position="132"/>
        <end position="153"/>
    </location>
</feature>
<reference evidence="8 9" key="1">
    <citation type="submission" date="2018-10" db="EMBL/GenBank/DDBJ databases">
        <title>Comparative functional genomics of the obligate endosymbiont Buchnera aphidicola.</title>
        <authorList>
            <person name="Chong R.A."/>
        </authorList>
    </citation>
    <scope>NUCLEOTIDE SEQUENCE [LARGE SCALE GENOMIC DNA]</scope>
    <source>
        <strain evidence="8 9">Aoe</strain>
    </source>
</reference>
<dbReference type="GO" id="GO:0044781">
    <property type="term" value="P:bacterial-type flagellum organization"/>
    <property type="evidence" value="ECO:0007669"/>
    <property type="project" value="UniProtKB-KW"/>
</dbReference>
<dbReference type="PRINTS" id="PR00950">
    <property type="entry name" value="TYPE3IMSPROT"/>
</dbReference>
<evidence type="ECO:0000313" key="8">
    <source>
        <dbReference type="EMBL" id="QCI19317.1"/>
    </source>
</evidence>
<proteinExistence type="inferred from homology"/>
<comment type="similarity">
    <text evidence="1">Belongs to the type III secretion exporter family.</text>
</comment>
<evidence type="ECO:0000256" key="2">
    <source>
        <dbReference type="ARBA" id="ARBA00021622"/>
    </source>
</evidence>
<protein>
    <recommendedName>
        <fullName evidence="2">Flagellar biosynthetic protein FlhB</fullName>
    </recommendedName>
</protein>
<dbReference type="GO" id="GO:0005886">
    <property type="term" value="C:plasma membrane"/>
    <property type="evidence" value="ECO:0007669"/>
    <property type="project" value="TreeGrafter"/>
</dbReference>
<evidence type="ECO:0000256" key="4">
    <source>
        <dbReference type="ARBA" id="ARBA00023225"/>
    </source>
</evidence>
<dbReference type="Pfam" id="PF01312">
    <property type="entry name" value="Bac_export_2"/>
    <property type="match status" value="1"/>
</dbReference>
<keyword evidence="9" id="KW-1185">Reference proteome</keyword>
<evidence type="ECO:0000313" key="9">
    <source>
        <dbReference type="Proteomes" id="UP000298677"/>
    </source>
</evidence>
<feature type="region of interest" description="Disordered" evidence="6">
    <location>
        <begin position="1"/>
        <end position="25"/>
    </location>
</feature>
<dbReference type="InterPro" id="IPR006135">
    <property type="entry name" value="T3SS_substrate_exporter"/>
</dbReference>